<dbReference type="GO" id="GO:0000978">
    <property type="term" value="F:RNA polymerase II cis-regulatory region sequence-specific DNA binding"/>
    <property type="evidence" value="ECO:0007669"/>
    <property type="project" value="TreeGrafter"/>
</dbReference>
<dbReference type="PANTHER" id="PTHR11447:SF16">
    <property type="entry name" value="P53 PROTEIN LONG FORM VARIANT 1"/>
    <property type="match status" value="1"/>
</dbReference>
<dbReference type="Pfam" id="PF00870">
    <property type="entry name" value="P53"/>
    <property type="match status" value="1"/>
</dbReference>
<dbReference type="SUPFAM" id="SSF49417">
    <property type="entry name" value="p53-like transcription factors"/>
    <property type="match status" value="1"/>
</dbReference>
<feature type="region of interest" description="Disordered" evidence="12">
    <location>
        <begin position="247"/>
        <end position="286"/>
    </location>
</feature>
<feature type="binding site" evidence="11">
    <location>
        <position position="144"/>
    </location>
    <ligand>
        <name>Zn(2+)</name>
        <dbReference type="ChEBI" id="CHEBI:29105"/>
    </ligand>
</feature>
<feature type="binding site" evidence="11">
    <location>
        <position position="147"/>
    </location>
    <ligand>
        <name>Zn(2+)</name>
        <dbReference type="ChEBI" id="CHEBI:29105"/>
    </ligand>
</feature>
<keyword evidence="10" id="KW-0539">Nucleus</keyword>
<keyword evidence="9" id="KW-0804">Transcription</keyword>
<dbReference type="Gene3D" id="2.60.40.720">
    <property type="match status" value="1"/>
</dbReference>
<organism evidence="14">
    <name type="scientific">Culex pipiens</name>
    <name type="common">House mosquito</name>
    <dbReference type="NCBI Taxonomy" id="7175"/>
    <lineage>
        <taxon>Eukaryota</taxon>
        <taxon>Metazoa</taxon>
        <taxon>Ecdysozoa</taxon>
        <taxon>Arthropoda</taxon>
        <taxon>Hexapoda</taxon>
        <taxon>Insecta</taxon>
        <taxon>Pterygota</taxon>
        <taxon>Neoptera</taxon>
        <taxon>Endopterygota</taxon>
        <taxon>Diptera</taxon>
        <taxon>Nematocera</taxon>
        <taxon>Culicoidea</taxon>
        <taxon>Culicidae</taxon>
        <taxon>Culicinae</taxon>
        <taxon>Culicini</taxon>
        <taxon>Culex</taxon>
        <taxon>Culex</taxon>
    </lineage>
</organism>
<evidence type="ECO:0000256" key="12">
    <source>
        <dbReference type="SAM" id="MobiDB-lite"/>
    </source>
</evidence>
<evidence type="ECO:0000256" key="2">
    <source>
        <dbReference type="ARBA" id="ARBA00006167"/>
    </source>
</evidence>
<dbReference type="PANTHER" id="PTHR11447">
    <property type="entry name" value="CELLULAR TUMOR ANTIGEN P53"/>
    <property type="match status" value="1"/>
</dbReference>
<dbReference type="GO" id="GO:0000981">
    <property type="term" value="F:DNA-binding transcription factor activity, RNA polymerase II-specific"/>
    <property type="evidence" value="ECO:0007669"/>
    <property type="project" value="TreeGrafter"/>
</dbReference>
<dbReference type="GO" id="GO:0005634">
    <property type="term" value="C:nucleus"/>
    <property type="evidence" value="ECO:0007669"/>
    <property type="project" value="UniProtKB-SubCell"/>
</dbReference>
<evidence type="ECO:0000313" key="14">
    <source>
        <dbReference type="EMBL" id="CAG6459964.1"/>
    </source>
</evidence>
<evidence type="ECO:0000256" key="8">
    <source>
        <dbReference type="ARBA" id="ARBA00023159"/>
    </source>
</evidence>
<keyword evidence="3" id="KW-0053">Apoptosis</keyword>
<evidence type="ECO:0000256" key="3">
    <source>
        <dbReference type="ARBA" id="ARBA00022703"/>
    </source>
</evidence>
<keyword evidence="5 11" id="KW-0862">Zinc</keyword>
<evidence type="ECO:0000256" key="5">
    <source>
        <dbReference type="ARBA" id="ARBA00022833"/>
    </source>
</evidence>
<comment type="similarity">
    <text evidence="2">Belongs to the p53 family.</text>
</comment>
<evidence type="ECO:0000256" key="10">
    <source>
        <dbReference type="ARBA" id="ARBA00023242"/>
    </source>
</evidence>
<dbReference type="GO" id="GO:0006915">
    <property type="term" value="P:apoptotic process"/>
    <property type="evidence" value="ECO:0007669"/>
    <property type="project" value="UniProtKB-KW"/>
</dbReference>
<dbReference type="CDD" id="cd08367">
    <property type="entry name" value="P53"/>
    <property type="match status" value="1"/>
</dbReference>
<comment type="cofactor">
    <cofactor evidence="11">
        <name>Zn(2+)</name>
        <dbReference type="ChEBI" id="CHEBI:29105"/>
    </cofactor>
    <text evidence="11">Binds 1 zinc ion per subunit.</text>
</comment>
<dbReference type="EMBL" id="HBUE01039102">
    <property type="protein sequence ID" value="CAG6459964.1"/>
    <property type="molecule type" value="Transcribed_RNA"/>
</dbReference>
<keyword evidence="7" id="KW-0238">DNA-binding</keyword>
<comment type="subcellular location">
    <subcellularLocation>
        <location evidence="1">Nucleus</location>
    </subcellularLocation>
</comment>
<proteinExistence type="inferred from homology"/>
<feature type="binding site" evidence="11">
    <location>
        <position position="206"/>
    </location>
    <ligand>
        <name>Zn(2+)</name>
        <dbReference type="ChEBI" id="CHEBI:29105"/>
    </ligand>
</feature>
<dbReference type="InterPro" id="IPR011615">
    <property type="entry name" value="p53_DNA-bd"/>
</dbReference>
<evidence type="ECO:0000256" key="9">
    <source>
        <dbReference type="ARBA" id="ARBA00023163"/>
    </source>
</evidence>
<evidence type="ECO:0000259" key="13">
    <source>
        <dbReference type="Pfam" id="PF00870"/>
    </source>
</evidence>
<evidence type="ECO:0000256" key="7">
    <source>
        <dbReference type="ARBA" id="ARBA00023125"/>
    </source>
</evidence>
<sequence length="352" mass="39916">MSVNEYSPTLTGQDPLVVSHQERLLFCLKSLLKSNKLELFNQPFQNQSISLKKPGHHGPLNMIAPDTDILLDEFSDPSVDFRITLDKTGERDIYETSTKLNRIYTSTDRSITFDIVCKPRPDFNPKVRIMLVCANLLNHPLARCSYHRKGDNTTFNEHVVRHKDALAEYVGTATGKLFPERLAILVPLDESGLKSISLDFVCLNSCHKIRKLKLALVFTLEDQDSGNIFARRVFNIQISKNFKRDMEVAEKGPPAKRPAANPPDIDVEPPAKQPLLEPSTSQQPSSHAVNINLNFNLPLEAAQEFLNNAEHFFKAKLYQANEQQKRDLLPCLGKIRKELNSLSDKQEDEKKD</sequence>
<evidence type="ECO:0000256" key="11">
    <source>
        <dbReference type="PIRSR" id="PIRSR602117-1"/>
    </source>
</evidence>
<evidence type="ECO:0000256" key="6">
    <source>
        <dbReference type="ARBA" id="ARBA00023015"/>
    </source>
</evidence>
<dbReference type="AlphaFoldDB" id="A0A8D8AQ24"/>
<reference evidence="14" key="1">
    <citation type="submission" date="2021-05" db="EMBL/GenBank/DDBJ databases">
        <authorList>
            <person name="Alioto T."/>
            <person name="Alioto T."/>
            <person name="Gomez Garrido J."/>
        </authorList>
    </citation>
    <scope>NUCLEOTIDE SEQUENCE</scope>
</reference>
<feature type="binding site" evidence="11">
    <location>
        <position position="202"/>
    </location>
    <ligand>
        <name>Zn(2+)</name>
        <dbReference type="ChEBI" id="CHEBI:29105"/>
    </ligand>
</feature>
<name>A0A8D8AQ24_CULPI</name>
<protein>
    <submittedName>
        <fullName evidence="14">Cellular tumor antigen p53</fullName>
    </submittedName>
</protein>
<evidence type="ECO:0000256" key="4">
    <source>
        <dbReference type="ARBA" id="ARBA00022723"/>
    </source>
</evidence>
<keyword evidence="4 11" id="KW-0479">Metal-binding</keyword>
<evidence type="ECO:0000256" key="1">
    <source>
        <dbReference type="ARBA" id="ARBA00004123"/>
    </source>
</evidence>
<dbReference type="InterPro" id="IPR008967">
    <property type="entry name" value="p53-like_TF_DNA-bd_sf"/>
</dbReference>
<feature type="domain" description="p53 DNA-binding" evidence="13">
    <location>
        <begin position="73"/>
        <end position="251"/>
    </location>
</feature>
<keyword evidence="8" id="KW-0010">Activator</keyword>
<keyword evidence="6" id="KW-0805">Transcription regulation</keyword>
<dbReference type="InterPro" id="IPR012346">
    <property type="entry name" value="p53/RUNT-type_TF_DNA-bd_sf"/>
</dbReference>
<accession>A0A8D8AQ24</accession>
<dbReference type="InterPro" id="IPR002117">
    <property type="entry name" value="p53_tumour_suppressor"/>
</dbReference>
<dbReference type="GO" id="GO:0046872">
    <property type="term" value="F:metal ion binding"/>
    <property type="evidence" value="ECO:0007669"/>
    <property type="project" value="UniProtKB-KW"/>
</dbReference>